<name>A0ABD3F1C0_9STRA</name>
<dbReference type="EMBL" id="JBIMZQ010000040">
    <property type="protein sequence ID" value="KAL3660602.1"/>
    <property type="molecule type" value="Genomic_DNA"/>
</dbReference>
<evidence type="ECO:0000313" key="3">
    <source>
        <dbReference type="Proteomes" id="UP001632037"/>
    </source>
</evidence>
<organism evidence="2 3">
    <name type="scientific">Phytophthora oleae</name>
    <dbReference type="NCBI Taxonomy" id="2107226"/>
    <lineage>
        <taxon>Eukaryota</taxon>
        <taxon>Sar</taxon>
        <taxon>Stramenopiles</taxon>
        <taxon>Oomycota</taxon>
        <taxon>Peronosporomycetes</taxon>
        <taxon>Peronosporales</taxon>
        <taxon>Peronosporaceae</taxon>
        <taxon>Phytophthora</taxon>
    </lineage>
</organism>
<protein>
    <submittedName>
        <fullName evidence="2">Uncharacterized protein</fullName>
    </submittedName>
</protein>
<feature type="region of interest" description="Disordered" evidence="1">
    <location>
        <begin position="125"/>
        <end position="153"/>
    </location>
</feature>
<evidence type="ECO:0000256" key="1">
    <source>
        <dbReference type="SAM" id="MobiDB-lite"/>
    </source>
</evidence>
<dbReference type="Proteomes" id="UP001632037">
    <property type="component" value="Unassembled WGS sequence"/>
</dbReference>
<gene>
    <name evidence="2" type="ORF">V7S43_019085</name>
</gene>
<feature type="compositionally biased region" description="Polar residues" evidence="1">
    <location>
        <begin position="1"/>
        <end position="10"/>
    </location>
</feature>
<keyword evidence="3" id="KW-1185">Reference proteome</keyword>
<reference evidence="2 3" key="1">
    <citation type="submission" date="2024-09" db="EMBL/GenBank/DDBJ databases">
        <title>Genome sequencing and assembly of Phytophthora oleae, isolate VK10A, causative agent of rot of olive drupes.</title>
        <authorList>
            <person name="Conti Taguali S."/>
            <person name="Riolo M."/>
            <person name="La Spada F."/>
            <person name="Cacciola S.O."/>
            <person name="Dionisio G."/>
        </authorList>
    </citation>
    <scope>NUCLEOTIDE SEQUENCE [LARGE SCALE GENOMIC DNA]</scope>
    <source>
        <strain evidence="2 3">VK10A</strain>
    </source>
</reference>
<feature type="region of interest" description="Disordered" evidence="1">
    <location>
        <begin position="1"/>
        <end position="21"/>
    </location>
</feature>
<feature type="compositionally biased region" description="Basic and acidic residues" evidence="1">
    <location>
        <begin position="133"/>
        <end position="143"/>
    </location>
</feature>
<evidence type="ECO:0000313" key="2">
    <source>
        <dbReference type="EMBL" id="KAL3660602.1"/>
    </source>
</evidence>
<dbReference type="AlphaFoldDB" id="A0ABD3F1C0"/>
<proteinExistence type="predicted"/>
<feature type="compositionally biased region" description="Polar residues" evidence="1">
    <location>
        <begin position="181"/>
        <end position="193"/>
    </location>
</feature>
<accession>A0ABD3F1C0</accession>
<comment type="caution">
    <text evidence="2">The sequence shown here is derived from an EMBL/GenBank/DDBJ whole genome shotgun (WGS) entry which is preliminary data.</text>
</comment>
<sequence length="339" mass="38465">MSTTNKGFNHQQRRPQDREGAQRIQTDGFRALQDLSSFDAETLDSIVEVQRVLFSSCYMLETESYNVNKKVLDVLTACVVRHFPLLRALNSESPVNKRVEVVVSLAKCSPSELLAWSSHLARDPIPCQATKPSDTHPTSRNEKPTTPTQEQKIVDHQAAVIKHFMEHIKRQDARMDALEAKQSNDPIKTTNKRSCQDEDTEAVSSTKKKQRKGSVRYLHSTWFAWSYAPKQQRSKAKILVAFMKLFLPDGFALDLSTADYRDRVLDLGKRAESAVLLFMRDEHQIDSRGSSAVLKHLQGLHNAGALNTFIQRNQRLLQTTDIHDPAPGYTQDVLKVVRK</sequence>
<feature type="region of interest" description="Disordered" evidence="1">
    <location>
        <begin position="179"/>
        <end position="210"/>
    </location>
</feature>